<organism evidence="2 3">
    <name type="scientific">Micromonospora aurantiaca</name>
    <name type="common">nom. illeg.</name>
    <dbReference type="NCBI Taxonomy" id="47850"/>
    <lineage>
        <taxon>Bacteria</taxon>
        <taxon>Bacillati</taxon>
        <taxon>Actinomycetota</taxon>
        <taxon>Actinomycetes</taxon>
        <taxon>Micromonosporales</taxon>
        <taxon>Micromonosporaceae</taxon>
        <taxon>Micromonospora</taxon>
    </lineage>
</organism>
<evidence type="ECO:0000313" key="2">
    <source>
        <dbReference type="EMBL" id="KAB1107472.1"/>
    </source>
</evidence>
<protein>
    <submittedName>
        <fullName evidence="2">Uncharacterized protein</fullName>
    </submittedName>
</protein>
<dbReference type="Proteomes" id="UP000471364">
    <property type="component" value="Unassembled WGS sequence"/>
</dbReference>
<comment type="caution">
    <text evidence="2">The sequence shown here is derived from an EMBL/GenBank/DDBJ whole genome shotgun (WGS) entry which is preliminary data.</text>
</comment>
<dbReference type="RefSeq" id="WP_151015264.1">
    <property type="nucleotide sequence ID" value="NZ_WAAR01000157.1"/>
</dbReference>
<sequence>MTMPVQRLLARFFQRYRQGVAQKREEAQLYASVLAERPERVITALFFHLFQALRGLLIVVGGIALSAIALWGPQIVNAAVTAALLVSSLFLLLIGLTAINSSLRKGIRIYFDVNEIYLTAMEEDGRSAV</sequence>
<accession>A0ABQ6U9T5</accession>
<keyword evidence="3" id="KW-1185">Reference proteome</keyword>
<feature type="transmembrane region" description="Helical" evidence="1">
    <location>
        <begin position="52"/>
        <end position="72"/>
    </location>
</feature>
<proteinExistence type="predicted"/>
<feature type="transmembrane region" description="Helical" evidence="1">
    <location>
        <begin position="78"/>
        <end position="99"/>
    </location>
</feature>
<evidence type="ECO:0000313" key="3">
    <source>
        <dbReference type="Proteomes" id="UP000471364"/>
    </source>
</evidence>
<keyword evidence="1" id="KW-0812">Transmembrane</keyword>
<reference evidence="2 3" key="1">
    <citation type="submission" date="2019-09" db="EMBL/GenBank/DDBJ databases">
        <title>High taxonomic diversity of Micromonospora strains isolated from Medicago sativa nodules in different geographical locations.</title>
        <authorList>
            <person name="Martinez-Hidalgo P."/>
            <person name="Flores-Felix J.D."/>
            <person name="Velazquez E."/>
            <person name="Brau L."/>
            <person name="Trujillo M.E."/>
            <person name="Martinez-Molina E."/>
        </authorList>
    </citation>
    <scope>NUCLEOTIDE SEQUENCE [LARGE SCALE GENOMIC DNA]</scope>
    <source>
        <strain evidence="2 3">ALFB5</strain>
    </source>
</reference>
<dbReference type="EMBL" id="WAAR01000157">
    <property type="protein sequence ID" value="KAB1107472.1"/>
    <property type="molecule type" value="Genomic_DNA"/>
</dbReference>
<name>A0ABQ6U9T5_9ACTN</name>
<evidence type="ECO:0000256" key="1">
    <source>
        <dbReference type="SAM" id="Phobius"/>
    </source>
</evidence>
<keyword evidence="1" id="KW-1133">Transmembrane helix</keyword>
<keyword evidence="1" id="KW-0472">Membrane</keyword>
<gene>
    <name evidence="2" type="ORF">F6X54_26510</name>
</gene>